<feature type="repeat" description="ANK" evidence="3">
    <location>
        <begin position="17"/>
        <end position="39"/>
    </location>
</feature>
<comment type="caution">
    <text evidence="4">The sequence shown here is derived from an EMBL/GenBank/DDBJ whole genome shotgun (WGS) entry which is preliminary data.</text>
</comment>
<dbReference type="Pfam" id="PF00023">
    <property type="entry name" value="Ank"/>
    <property type="match status" value="1"/>
</dbReference>
<dbReference type="InterPro" id="IPR036770">
    <property type="entry name" value="Ankyrin_rpt-contain_sf"/>
</dbReference>
<dbReference type="PANTHER" id="PTHR24198:SF165">
    <property type="entry name" value="ANKYRIN REPEAT-CONTAINING PROTEIN-RELATED"/>
    <property type="match status" value="1"/>
</dbReference>
<accession>A0AAD5NXI7</accession>
<dbReference type="PROSITE" id="PS50297">
    <property type="entry name" value="ANK_REP_REGION"/>
    <property type="match status" value="5"/>
</dbReference>
<sequence length="465" mass="51829">MKLAKEKLDLFGGRSPQGNTALHIASRSGNKNVVQAIIKIQPCLMYERNQRGETPLHIAAAAGDVNVVKLLFGKMKIDRLLFGQENILRMQDSEDNTPLHMAVRNRHLKVVQELIKVDTEPGFPVNQAGQSPLSIAIDASSTNIACWIIRNMPESLNHEGSNNMTLLHSAVMRRNIDVTREILNARKDLITKVDVRQRNALHYAAAAAYEVNNILALLSKEDDLLAFKRDCNGQTPIHLATKNGRFGAVKMLVNDYPDVIEVLDNKQHNILHLAAQHGHGDIVSFILKLPEKDDLLNTLDEDGNTPLHLAAMNFRDNVVDTLCREKKLNIMATNHKHQTALEIAQKSEVEATENKKYLTLKALKEAYKYRALDPDDIIANGSLSGSGTCTTYNQEKLERAKKLAEVILMLTSIVAAFTFTAAFTIPENRGIDNYGTHIDGICIYVWNVRSFVQQSHLPNAHCLDG</sequence>
<name>A0AAD5NXI7_ACENE</name>
<feature type="repeat" description="ANK" evidence="3">
    <location>
        <begin position="232"/>
        <end position="259"/>
    </location>
</feature>
<feature type="repeat" description="ANK" evidence="3">
    <location>
        <begin position="94"/>
        <end position="116"/>
    </location>
</feature>
<evidence type="ECO:0000256" key="1">
    <source>
        <dbReference type="ARBA" id="ARBA00022737"/>
    </source>
</evidence>
<dbReference type="SUPFAM" id="SSF48403">
    <property type="entry name" value="Ankyrin repeat"/>
    <property type="match status" value="1"/>
</dbReference>
<reference evidence="4" key="2">
    <citation type="submission" date="2023-02" db="EMBL/GenBank/DDBJ databases">
        <authorList>
            <person name="Swenson N.G."/>
            <person name="Wegrzyn J.L."/>
            <person name="Mcevoy S.L."/>
        </authorList>
    </citation>
    <scope>NUCLEOTIDE SEQUENCE</scope>
    <source>
        <strain evidence="4">91603</strain>
        <tissue evidence="4">Leaf</tissue>
    </source>
</reference>
<evidence type="ECO:0000256" key="2">
    <source>
        <dbReference type="ARBA" id="ARBA00023043"/>
    </source>
</evidence>
<gene>
    <name evidence="4" type="ORF">LWI28_022539</name>
</gene>
<dbReference type="InterPro" id="IPR002110">
    <property type="entry name" value="Ankyrin_rpt"/>
</dbReference>
<protein>
    <recommendedName>
        <fullName evidence="6">PGG domain-containing protein</fullName>
    </recommendedName>
</protein>
<dbReference type="SMART" id="SM00248">
    <property type="entry name" value="ANK"/>
    <property type="match status" value="9"/>
</dbReference>
<feature type="repeat" description="ANK" evidence="3">
    <location>
        <begin position="302"/>
        <end position="322"/>
    </location>
</feature>
<dbReference type="PANTHER" id="PTHR24198">
    <property type="entry name" value="ANKYRIN REPEAT AND PROTEIN KINASE DOMAIN-CONTAINING PROTEIN"/>
    <property type="match status" value="1"/>
</dbReference>
<keyword evidence="5" id="KW-1185">Reference proteome</keyword>
<keyword evidence="2 3" id="KW-0040">ANK repeat</keyword>
<dbReference type="Gene3D" id="1.25.40.20">
    <property type="entry name" value="Ankyrin repeat-containing domain"/>
    <property type="match status" value="3"/>
</dbReference>
<dbReference type="Pfam" id="PF12796">
    <property type="entry name" value="Ank_2"/>
    <property type="match status" value="3"/>
</dbReference>
<keyword evidence="1" id="KW-0677">Repeat</keyword>
<organism evidence="4 5">
    <name type="scientific">Acer negundo</name>
    <name type="common">Box elder</name>
    <dbReference type="NCBI Taxonomy" id="4023"/>
    <lineage>
        <taxon>Eukaryota</taxon>
        <taxon>Viridiplantae</taxon>
        <taxon>Streptophyta</taxon>
        <taxon>Embryophyta</taxon>
        <taxon>Tracheophyta</taxon>
        <taxon>Spermatophyta</taxon>
        <taxon>Magnoliopsida</taxon>
        <taxon>eudicotyledons</taxon>
        <taxon>Gunneridae</taxon>
        <taxon>Pentapetalae</taxon>
        <taxon>rosids</taxon>
        <taxon>malvids</taxon>
        <taxon>Sapindales</taxon>
        <taxon>Sapindaceae</taxon>
        <taxon>Hippocastanoideae</taxon>
        <taxon>Acereae</taxon>
        <taxon>Acer</taxon>
    </lineage>
</organism>
<dbReference type="EMBL" id="JAJSOW010000100">
    <property type="protein sequence ID" value="KAI9186945.1"/>
    <property type="molecule type" value="Genomic_DNA"/>
</dbReference>
<dbReference type="PROSITE" id="PS50088">
    <property type="entry name" value="ANK_REPEAT"/>
    <property type="match status" value="5"/>
</dbReference>
<proteinExistence type="predicted"/>
<evidence type="ECO:0000256" key="3">
    <source>
        <dbReference type="PROSITE-ProRule" id="PRU00023"/>
    </source>
</evidence>
<evidence type="ECO:0000313" key="4">
    <source>
        <dbReference type="EMBL" id="KAI9186945.1"/>
    </source>
</evidence>
<reference evidence="4" key="1">
    <citation type="journal article" date="2022" name="Plant J.">
        <title>Strategies of tolerance reflected in two North American maple genomes.</title>
        <authorList>
            <person name="McEvoy S.L."/>
            <person name="Sezen U.U."/>
            <person name="Trouern-Trend A."/>
            <person name="McMahon S.M."/>
            <person name="Schaberg P.G."/>
            <person name="Yang J."/>
            <person name="Wegrzyn J.L."/>
            <person name="Swenson N.G."/>
        </authorList>
    </citation>
    <scope>NUCLEOTIDE SEQUENCE</scope>
    <source>
        <strain evidence="4">91603</strain>
    </source>
</reference>
<dbReference type="Proteomes" id="UP001064489">
    <property type="component" value="Chromosome 3"/>
</dbReference>
<feature type="repeat" description="ANK" evidence="3">
    <location>
        <begin position="51"/>
        <end position="72"/>
    </location>
</feature>
<evidence type="ECO:0000313" key="5">
    <source>
        <dbReference type="Proteomes" id="UP001064489"/>
    </source>
</evidence>
<dbReference type="AlphaFoldDB" id="A0AAD5NXI7"/>
<evidence type="ECO:0008006" key="6">
    <source>
        <dbReference type="Google" id="ProtNLM"/>
    </source>
</evidence>